<dbReference type="SUPFAM" id="SSF88946">
    <property type="entry name" value="Sigma2 domain of RNA polymerase sigma factors"/>
    <property type="match status" value="1"/>
</dbReference>
<evidence type="ECO:0000313" key="9">
    <source>
        <dbReference type="EMBL" id="CAE0033832.1"/>
    </source>
</evidence>
<keyword evidence="3" id="KW-0731">Sigma factor</keyword>
<dbReference type="Pfam" id="PF04539">
    <property type="entry name" value="Sigma70_r3"/>
    <property type="match status" value="1"/>
</dbReference>
<sequence>MGEGEGAVASSMGFVVSWGTSRRGYGARCVLQGAKVDQKKVRWDSSLTAKEPVKRRPGRPRKVDSNNAIPMSKLGRTNGDDVEVLMPYPDVMPVDMEENDEAEGEGETTEGEVEEAPAEVEDIDLVERESAEDTTEEGNITEGKGKKKREQSDNTVRWYLELVGKGRLLRAEEEVDLSRRIAQLLQWERHRQQMYEEMGRDPTVEEWAEALEMDIKDFQSQLFQCRKAKEKMITSNLRLVVSIAKRYANRGLPLSDMIQEGTLGLVRAAEKFDGSRGYKFSTYATWWVKQAVARAIADHSRNIRLPVHLYDTIAAVRRATRCLTESLGRSPSEEEIAAYLGLSISKLRSTRIHMMPTIPLESPLKEVDDAGMCLGDVLQSTEVSPEDRVERALLREDLEHVINSLSPRERDVVRMRYGLDDGRMKTLDEIGRMFCVSKERVRQIETKAIRKLRHPYRSAVLRDFLQH</sequence>
<dbReference type="GO" id="GO:0003677">
    <property type="term" value="F:DNA binding"/>
    <property type="evidence" value="ECO:0007669"/>
    <property type="project" value="UniProtKB-KW"/>
</dbReference>
<evidence type="ECO:0000256" key="4">
    <source>
        <dbReference type="ARBA" id="ARBA00023125"/>
    </source>
</evidence>
<dbReference type="InterPro" id="IPR009042">
    <property type="entry name" value="RNA_pol_sigma70_r1_2"/>
</dbReference>
<dbReference type="CDD" id="cd06171">
    <property type="entry name" value="Sigma70_r4"/>
    <property type="match status" value="1"/>
</dbReference>
<dbReference type="InterPro" id="IPR013324">
    <property type="entry name" value="RNA_pol_sigma_r3/r4-like"/>
</dbReference>
<feature type="domain" description="RNA polymerase sigma-70" evidence="8">
    <location>
        <begin position="426"/>
        <end position="452"/>
    </location>
</feature>
<dbReference type="PANTHER" id="PTHR30603:SF60">
    <property type="entry name" value="RNA POLYMERASE SIGMA FACTOR RPOD"/>
    <property type="match status" value="1"/>
</dbReference>
<feature type="domain" description="RNA polymerase sigma-70" evidence="7">
    <location>
        <begin position="256"/>
        <end position="269"/>
    </location>
</feature>
<gene>
    <name evidence="9" type="ORF">RMAR00112_LOCUS1773</name>
</gene>
<evidence type="ECO:0000256" key="2">
    <source>
        <dbReference type="ARBA" id="ARBA00023015"/>
    </source>
</evidence>
<feature type="region of interest" description="Disordered" evidence="6">
    <location>
        <begin position="98"/>
        <end position="151"/>
    </location>
</feature>
<dbReference type="InterPro" id="IPR007630">
    <property type="entry name" value="RNA_pol_sigma70_r4"/>
</dbReference>
<dbReference type="Pfam" id="PF04545">
    <property type="entry name" value="Sigma70_r4"/>
    <property type="match status" value="1"/>
</dbReference>
<protein>
    <recommendedName>
        <fullName evidence="7 8">RNA polymerase sigma-70 domain-containing protein</fullName>
    </recommendedName>
</protein>
<dbReference type="NCBIfam" id="TIGR02937">
    <property type="entry name" value="sigma70-ECF"/>
    <property type="match status" value="1"/>
</dbReference>
<evidence type="ECO:0000259" key="8">
    <source>
        <dbReference type="PROSITE" id="PS00716"/>
    </source>
</evidence>
<keyword evidence="4" id="KW-0238">DNA-binding</keyword>
<evidence type="ECO:0000256" key="5">
    <source>
        <dbReference type="ARBA" id="ARBA00023163"/>
    </source>
</evidence>
<evidence type="ECO:0000256" key="1">
    <source>
        <dbReference type="ARBA" id="ARBA00007788"/>
    </source>
</evidence>
<dbReference type="InterPro" id="IPR007627">
    <property type="entry name" value="RNA_pol_sigma70_r2"/>
</dbReference>
<dbReference type="Pfam" id="PF04542">
    <property type="entry name" value="Sigma70_r2"/>
    <property type="match status" value="1"/>
</dbReference>
<dbReference type="PRINTS" id="PR00046">
    <property type="entry name" value="SIGMA70FCT"/>
</dbReference>
<feature type="region of interest" description="Disordered" evidence="6">
    <location>
        <begin position="43"/>
        <end position="83"/>
    </location>
</feature>
<dbReference type="InterPro" id="IPR000943">
    <property type="entry name" value="RNA_pol_sigma70"/>
</dbReference>
<dbReference type="InterPro" id="IPR014284">
    <property type="entry name" value="RNA_pol_sigma-70_dom"/>
</dbReference>
<feature type="compositionally biased region" description="Acidic residues" evidence="6">
    <location>
        <begin position="98"/>
        <end position="124"/>
    </location>
</feature>
<evidence type="ECO:0000259" key="7">
    <source>
        <dbReference type="PROSITE" id="PS00715"/>
    </source>
</evidence>
<dbReference type="PROSITE" id="PS00716">
    <property type="entry name" value="SIGMA70_2"/>
    <property type="match status" value="1"/>
</dbReference>
<dbReference type="InterPro" id="IPR036388">
    <property type="entry name" value="WH-like_DNA-bd_sf"/>
</dbReference>
<dbReference type="InterPro" id="IPR050239">
    <property type="entry name" value="Sigma-70_RNA_pol_init_factors"/>
</dbReference>
<proteinExistence type="inferred from homology"/>
<dbReference type="GO" id="GO:0016987">
    <property type="term" value="F:sigma factor activity"/>
    <property type="evidence" value="ECO:0007669"/>
    <property type="project" value="UniProtKB-KW"/>
</dbReference>
<dbReference type="Gene3D" id="1.10.601.10">
    <property type="entry name" value="RNA Polymerase Primary Sigma Factor"/>
    <property type="match status" value="1"/>
</dbReference>
<dbReference type="InterPro" id="IPR013325">
    <property type="entry name" value="RNA_pol_sigma_r2"/>
</dbReference>
<keyword evidence="2" id="KW-0805">Transcription regulation</keyword>
<name>A0A7S2ZBG5_9RHOD</name>
<dbReference type="AlphaFoldDB" id="A0A7S2ZBG5"/>
<evidence type="ECO:0000256" key="3">
    <source>
        <dbReference type="ARBA" id="ARBA00023082"/>
    </source>
</evidence>
<keyword evidence="5" id="KW-0804">Transcription</keyword>
<dbReference type="Pfam" id="PF00140">
    <property type="entry name" value="Sigma70_r1_2"/>
    <property type="match status" value="1"/>
</dbReference>
<dbReference type="SUPFAM" id="SSF88659">
    <property type="entry name" value="Sigma3 and sigma4 domains of RNA polymerase sigma factors"/>
    <property type="match status" value="2"/>
</dbReference>
<dbReference type="EMBL" id="HBHW01002135">
    <property type="protein sequence ID" value="CAE0033832.1"/>
    <property type="molecule type" value="Transcribed_RNA"/>
</dbReference>
<accession>A0A7S2ZBG5</accession>
<evidence type="ECO:0000256" key="6">
    <source>
        <dbReference type="SAM" id="MobiDB-lite"/>
    </source>
</evidence>
<organism evidence="9">
    <name type="scientific">Rhodosorus marinus</name>
    <dbReference type="NCBI Taxonomy" id="101924"/>
    <lineage>
        <taxon>Eukaryota</taxon>
        <taxon>Rhodophyta</taxon>
        <taxon>Stylonematophyceae</taxon>
        <taxon>Stylonematales</taxon>
        <taxon>Stylonemataceae</taxon>
        <taxon>Rhodosorus</taxon>
    </lineage>
</organism>
<comment type="similarity">
    <text evidence="1">Belongs to the sigma-70 factor family.</text>
</comment>
<dbReference type="InterPro" id="IPR007624">
    <property type="entry name" value="RNA_pol_sigma70_r3"/>
</dbReference>
<dbReference type="PROSITE" id="PS00715">
    <property type="entry name" value="SIGMA70_1"/>
    <property type="match status" value="1"/>
</dbReference>
<dbReference type="GO" id="GO:0006352">
    <property type="term" value="P:DNA-templated transcription initiation"/>
    <property type="evidence" value="ECO:0007669"/>
    <property type="project" value="InterPro"/>
</dbReference>
<dbReference type="PANTHER" id="PTHR30603">
    <property type="entry name" value="RNA POLYMERASE SIGMA FACTOR RPO"/>
    <property type="match status" value="1"/>
</dbReference>
<reference evidence="9" key="1">
    <citation type="submission" date="2021-01" db="EMBL/GenBank/DDBJ databases">
        <authorList>
            <person name="Corre E."/>
            <person name="Pelletier E."/>
            <person name="Niang G."/>
            <person name="Scheremetjew M."/>
            <person name="Finn R."/>
            <person name="Kale V."/>
            <person name="Holt S."/>
            <person name="Cochrane G."/>
            <person name="Meng A."/>
            <person name="Brown T."/>
            <person name="Cohen L."/>
        </authorList>
    </citation>
    <scope>NUCLEOTIDE SEQUENCE</scope>
    <source>
        <strain evidence="9">CCMP 769</strain>
    </source>
</reference>
<dbReference type="Gene3D" id="1.10.10.10">
    <property type="entry name" value="Winged helix-like DNA-binding domain superfamily/Winged helix DNA-binding domain"/>
    <property type="match status" value="2"/>
</dbReference>